<dbReference type="EMBL" id="LUGH01000178">
    <property type="protein sequence ID" value="OBZ88055.1"/>
    <property type="molecule type" value="Genomic_DNA"/>
</dbReference>
<gene>
    <name evidence="1" type="ORF">A0J61_03896</name>
</gene>
<name>A0A1C7NG93_9FUNG</name>
<comment type="caution">
    <text evidence="1">The sequence shown here is derived from an EMBL/GenBank/DDBJ whole genome shotgun (WGS) entry which is preliminary data.</text>
</comment>
<dbReference type="Proteomes" id="UP000093000">
    <property type="component" value="Unassembled WGS sequence"/>
</dbReference>
<reference evidence="1 2" key="1">
    <citation type="submission" date="2016-03" db="EMBL/GenBank/DDBJ databases">
        <title>Choanephora cucurbitarum.</title>
        <authorList>
            <person name="Min B."/>
            <person name="Park H."/>
            <person name="Park J.-H."/>
            <person name="Shin H.-D."/>
            <person name="Choi I.-G."/>
        </authorList>
    </citation>
    <scope>NUCLEOTIDE SEQUENCE [LARGE SCALE GENOMIC DNA]</scope>
    <source>
        <strain evidence="1 2">KUS-F28377</strain>
    </source>
</reference>
<sequence>MFHRSSQSILSFHNQALIHIDVEIHGKNVINDKLSHLFPDEQDHMFLDKVEKLLLPHLHSRKKESKSGKKMLTSLRSIHQDRIANFRQCFCATTVSSKPLKIEEESEQLVRITA</sequence>
<evidence type="ECO:0000313" key="2">
    <source>
        <dbReference type="Proteomes" id="UP000093000"/>
    </source>
</evidence>
<protein>
    <submittedName>
        <fullName evidence="1">Uncharacterized protein</fullName>
    </submittedName>
</protein>
<dbReference type="AlphaFoldDB" id="A0A1C7NG93"/>
<dbReference type="InParanoid" id="A0A1C7NG93"/>
<organism evidence="1 2">
    <name type="scientific">Choanephora cucurbitarum</name>
    <dbReference type="NCBI Taxonomy" id="101091"/>
    <lineage>
        <taxon>Eukaryota</taxon>
        <taxon>Fungi</taxon>
        <taxon>Fungi incertae sedis</taxon>
        <taxon>Mucoromycota</taxon>
        <taxon>Mucoromycotina</taxon>
        <taxon>Mucoromycetes</taxon>
        <taxon>Mucorales</taxon>
        <taxon>Mucorineae</taxon>
        <taxon>Choanephoraceae</taxon>
        <taxon>Choanephoroideae</taxon>
        <taxon>Choanephora</taxon>
    </lineage>
</organism>
<proteinExistence type="predicted"/>
<keyword evidence="2" id="KW-1185">Reference proteome</keyword>
<evidence type="ECO:0000313" key="1">
    <source>
        <dbReference type="EMBL" id="OBZ88055.1"/>
    </source>
</evidence>
<accession>A0A1C7NG93</accession>